<evidence type="ECO:0000259" key="2">
    <source>
        <dbReference type="Pfam" id="PF06985"/>
    </source>
</evidence>
<dbReference type="Proteomes" id="UP000434172">
    <property type="component" value="Unassembled WGS sequence"/>
</dbReference>
<evidence type="ECO:0000313" key="4">
    <source>
        <dbReference type="Proteomes" id="UP000434172"/>
    </source>
</evidence>
<dbReference type="Pfam" id="PF06985">
    <property type="entry name" value="HET"/>
    <property type="match status" value="1"/>
</dbReference>
<evidence type="ECO:0000256" key="1">
    <source>
        <dbReference type="SAM" id="MobiDB-lite"/>
    </source>
</evidence>
<dbReference type="OrthoDB" id="2426273at2759"/>
<name>A0A8H3WFR5_9PEZI</name>
<feature type="compositionally biased region" description="Basic and acidic residues" evidence="1">
    <location>
        <begin position="760"/>
        <end position="769"/>
    </location>
</feature>
<dbReference type="InterPro" id="IPR010730">
    <property type="entry name" value="HET"/>
</dbReference>
<feature type="region of interest" description="Disordered" evidence="1">
    <location>
        <begin position="710"/>
        <end position="733"/>
    </location>
</feature>
<dbReference type="PANTHER" id="PTHR39596">
    <property type="match status" value="1"/>
</dbReference>
<gene>
    <name evidence="3" type="ORF">GQ607_007814</name>
</gene>
<sequence>MEHLPLPRDPINEHPVVKLATAQFHNPGPFLDYPDQHGALLSGQYPHVPTQADALQGRFSAGVSSYNVLDYYQGWLFFALIKEFLGDEGEYDARKKIMSFTFDDDGQLSSAALSTQSLHKDLTAWRETGRLSSIRRGDEYHKHLDECLETAFEALDSIDSRFPGFLRVFRDEMICLASVAETLDVAVQTALEHGPVAEMNHDEQYFPARPKYGWFATIAPLLDPLSPETKRAMVNAGWCPGDIGKIRDTFTSIEAFYYLQNFKADSTVADLHKDCREYGCNVRIPAVPRHESPGCECPGMMTFDEEHLIEIYQKGDIPCFAIGRLEDGGLGVALTSISIDEESQKDPENHYVALSHVWSEGMGNVQANALPFCQLAYVMHWSMMAYQVVEDKLREQETTGTEINVQTKPKVRQINLWIDTMCCPATPGYGKNLCLSRMREIYANAYAVLVKSAVLQATSVRDILEDTSRGLIDVATHIYTSPWMRRMWTLQEGVLAGASRARGSGDRLCFAFRDSLLSLESVINLLKQAPKHEASLAFRFIAEFRDLSVSMWQLPDETNTPGRKVHPLNFFLQMLVNALKHRSLTVASDEVICLATLLDLRIKTARGEVEPLIGDGETPEDGMCQLWRRVETLQGAAGLPGDIIFSCVPRVQVPGFRWAPRTLVQYAKYGNMFVSPSSPYPARIEDEGLRVRFPGAKLICFGGLDMVGRQLPTGPGSTDENGDGHGRDAEAGGETVVPRVLMIKVPTDGDQWYAVHVYEEPKDGKEDGSYPRSSGEDEESRPKAIADRHDDLVQLIRNGSVALVFRPGEVITGPGLLVSMPTSPSSAELGAGLAMLSLNPEPLRVHSEFPVQIRPLAGPSCVIADATVRCVEGLQEAVVAEARQRGEDVAVSDVWDDQEIVTRLLRETAEGLMGSSQDLKKALYFEVLARRASSTDETALKIFLKYVRHMAYFGGGMKGEAYSEDQEWWVD</sequence>
<comment type="caution">
    <text evidence="3">The sequence shown here is derived from an EMBL/GenBank/DDBJ whole genome shotgun (WGS) entry which is preliminary data.</text>
</comment>
<reference evidence="3 4" key="1">
    <citation type="submission" date="2019-12" db="EMBL/GenBank/DDBJ databases">
        <title>A genome sequence resource for the geographically widespread anthracnose pathogen Colletotrichum asianum.</title>
        <authorList>
            <person name="Meng Y."/>
        </authorList>
    </citation>
    <scope>NUCLEOTIDE SEQUENCE [LARGE SCALE GENOMIC DNA]</scope>
    <source>
        <strain evidence="3 4">ICMP 18580</strain>
    </source>
</reference>
<keyword evidence="4" id="KW-1185">Reference proteome</keyword>
<protein>
    <submittedName>
        <fullName evidence="3">Het domain-containing protein</fullName>
    </submittedName>
</protein>
<organism evidence="3 4">
    <name type="scientific">Colletotrichum asianum</name>
    <dbReference type="NCBI Taxonomy" id="702518"/>
    <lineage>
        <taxon>Eukaryota</taxon>
        <taxon>Fungi</taxon>
        <taxon>Dikarya</taxon>
        <taxon>Ascomycota</taxon>
        <taxon>Pezizomycotina</taxon>
        <taxon>Sordariomycetes</taxon>
        <taxon>Hypocreomycetidae</taxon>
        <taxon>Glomerellales</taxon>
        <taxon>Glomerellaceae</taxon>
        <taxon>Colletotrichum</taxon>
        <taxon>Colletotrichum gloeosporioides species complex</taxon>
    </lineage>
</organism>
<accession>A0A8H3WFR5</accession>
<dbReference type="EMBL" id="WOWK01000040">
    <property type="protein sequence ID" value="KAF0324921.1"/>
    <property type="molecule type" value="Genomic_DNA"/>
</dbReference>
<feature type="region of interest" description="Disordered" evidence="1">
    <location>
        <begin position="760"/>
        <end position="786"/>
    </location>
</feature>
<dbReference type="PANTHER" id="PTHR39596:SF3">
    <property type="entry name" value="HETEROKARYON INCOMPATIBILITY DOMAIN-CONTAINING PROTEIN"/>
    <property type="match status" value="1"/>
</dbReference>
<proteinExistence type="predicted"/>
<evidence type="ECO:0000313" key="3">
    <source>
        <dbReference type="EMBL" id="KAF0324921.1"/>
    </source>
</evidence>
<dbReference type="AlphaFoldDB" id="A0A8H3WFR5"/>
<feature type="domain" description="Heterokaryon incompatibility" evidence="2">
    <location>
        <begin position="351"/>
        <end position="492"/>
    </location>
</feature>